<comment type="caution">
    <text evidence="2">The sequence shown here is derived from an EMBL/GenBank/DDBJ whole genome shotgun (WGS) entry which is preliminary data.</text>
</comment>
<keyword evidence="1" id="KW-1133">Transmembrane helix</keyword>
<dbReference type="AlphaFoldDB" id="A0A934R9Q6"/>
<name>A0A934R9Q6_9BACT</name>
<keyword evidence="3" id="KW-1185">Reference proteome</keyword>
<keyword evidence="1" id="KW-0472">Membrane</keyword>
<protein>
    <submittedName>
        <fullName evidence="2">Uncharacterized protein</fullName>
    </submittedName>
</protein>
<organism evidence="2 3">
    <name type="scientific">Haloferula rosea</name>
    <dbReference type="NCBI Taxonomy" id="490093"/>
    <lineage>
        <taxon>Bacteria</taxon>
        <taxon>Pseudomonadati</taxon>
        <taxon>Verrucomicrobiota</taxon>
        <taxon>Verrucomicrobiia</taxon>
        <taxon>Verrucomicrobiales</taxon>
        <taxon>Verrucomicrobiaceae</taxon>
        <taxon>Haloferula</taxon>
    </lineage>
</organism>
<dbReference type="Proteomes" id="UP000658278">
    <property type="component" value="Unassembled WGS sequence"/>
</dbReference>
<evidence type="ECO:0000256" key="1">
    <source>
        <dbReference type="SAM" id="Phobius"/>
    </source>
</evidence>
<proteinExistence type="predicted"/>
<sequence length="237" mass="26131">MSNAPQLIELKCRNCGSQLDPADISPQLAAARCRHCNALFAIPTAAPVAPAEAIPRPEVGLPKGFTTRHEGADLVITRRWFTPAVFFLLFFCIFWNGFMIVWHGIAITQGMWIMSAFGLIHTAVGIAVAYSVLATFLNSTVVQAGPSGIGIRHGPLPWRGNQTLSRDQLQQLYCQEKVSRGKNGTSVRYHLTAVTPGNQRQTLIKNITDPDQAIFLEQQIEKHLGIMDTQVAGEFRH</sequence>
<gene>
    <name evidence="2" type="ORF">JIN81_12080</name>
</gene>
<accession>A0A934R9Q6</accession>
<evidence type="ECO:0000313" key="2">
    <source>
        <dbReference type="EMBL" id="MBK1827759.1"/>
    </source>
</evidence>
<evidence type="ECO:0000313" key="3">
    <source>
        <dbReference type="Proteomes" id="UP000658278"/>
    </source>
</evidence>
<feature type="transmembrane region" description="Helical" evidence="1">
    <location>
        <begin position="111"/>
        <end position="133"/>
    </location>
</feature>
<dbReference type="RefSeq" id="WP_200279753.1">
    <property type="nucleotide sequence ID" value="NZ_JAENII010000009.1"/>
</dbReference>
<feature type="transmembrane region" description="Helical" evidence="1">
    <location>
        <begin position="84"/>
        <end position="105"/>
    </location>
</feature>
<keyword evidence="1" id="KW-0812">Transmembrane</keyword>
<reference evidence="2" key="1">
    <citation type="submission" date="2021-01" db="EMBL/GenBank/DDBJ databases">
        <title>Modified the classification status of verrucomicrobia.</title>
        <authorList>
            <person name="Feng X."/>
        </authorList>
    </citation>
    <scope>NUCLEOTIDE SEQUENCE</scope>
    <source>
        <strain evidence="2">KCTC 22201</strain>
    </source>
</reference>
<dbReference type="EMBL" id="JAENII010000009">
    <property type="protein sequence ID" value="MBK1827759.1"/>
    <property type="molecule type" value="Genomic_DNA"/>
</dbReference>